<dbReference type="InterPro" id="IPR036397">
    <property type="entry name" value="RNaseH_sf"/>
</dbReference>
<name>A0A1G2HG20_9BACT</name>
<gene>
    <name evidence="2" type="ORF">A2919_02240</name>
</gene>
<dbReference type="InterPro" id="IPR019288">
    <property type="entry name" value="3'-5'_exonuclease_PolB-like"/>
</dbReference>
<dbReference type="EMBL" id="MHOH01000011">
    <property type="protein sequence ID" value="OGZ60848.1"/>
    <property type="molecule type" value="Genomic_DNA"/>
</dbReference>
<evidence type="ECO:0000259" key="1">
    <source>
        <dbReference type="Pfam" id="PF10108"/>
    </source>
</evidence>
<dbReference type="InterPro" id="IPR012337">
    <property type="entry name" value="RNaseH-like_sf"/>
</dbReference>
<reference evidence="2 3" key="1">
    <citation type="journal article" date="2016" name="Nat. Commun.">
        <title>Thousands of microbial genomes shed light on interconnected biogeochemical processes in an aquifer system.</title>
        <authorList>
            <person name="Anantharaman K."/>
            <person name="Brown C.T."/>
            <person name="Hug L.A."/>
            <person name="Sharon I."/>
            <person name="Castelle C.J."/>
            <person name="Probst A.J."/>
            <person name="Thomas B.C."/>
            <person name="Singh A."/>
            <person name="Wilkins M.J."/>
            <person name="Karaoz U."/>
            <person name="Brodie E.L."/>
            <person name="Williams K.H."/>
            <person name="Hubbard S.S."/>
            <person name="Banfield J.F."/>
        </authorList>
    </citation>
    <scope>NUCLEOTIDE SEQUENCE [LARGE SCALE GENOMIC DNA]</scope>
</reference>
<dbReference type="Pfam" id="PF10108">
    <property type="entry name" value="DNA_pol_B_exo2"/>
    <property type="match status" value="1"/>
</dbReference>
<sequence length="234" mass="27191">MSYLVFDIETIGKPYDDFDEKSKEIFNEWASREAKTDEEMERSLEQIKLGLPFSPFLGEIVAIAIMDGGEEGGVYFQAPDSDIVDWENGEIKYRVGSEKEILERFWDVARHYSVFVTFNGRGFDVPYLMIRSAVHKIKPTQNLMSNRYLGLQRGVQHVDLQDQLSFYGAVQRRPKLHFVAQAFGLESPKKGEIEGAQVPKAFHDKRYKEIAEYCMDDVIATKKIYEYWNEYLNI</sequence>
<dbReference type="Gene3D" id="3.30.420.10">
    <property type="entry name" value="Ribonuclease H-like superfamily/Ribonuclease H"/>
    <property type="match status" value="1"/>
</dbReference>
<protein>
    <recommendedName>
        <fullName evidence="1">Predicted 3'-5' exonuclease PolB-like domain-containing protein</fullName>
    </recommendedName>
</protein>
<dbReference type="Proteomes" id="UP000178835">
    <property type="component" value="Unassembled WGS sequence"/>
</dbReference>
<feature type="domain" description="Predicted 3'-5' exonuclease PolB-like" evidence="1">
    <location>
        <begin position="95"/>
        <end position="225"/>
    </location>
</feature>
<evidence type="ECO:0000313" key="2">
    <source>
        <dbReference type="EMBL" id="OGZ60848.1"/>
    </source>
</evidence>
<organism evidence="2 3">
    <name type="scientific">Candidatus Spechtbacteria bacterium RIFCSPLOWO2_01_FULL_43_12</name>
    <dbReference type="NCBI Taxonomy" id="1802162"/>
    <lineage>
        <taxon>Bacteria</taxon>
        <taxon>Candidatus Spechtiibacteriota</taxon>
    </lineage>
</organism>
<accession>A0A1G2HG20</accession>
<comment type="caution">
    <text evidence="2">The sequence shown here is derived from an EMBL/GenBank/DDBJ whole genome shotgun (WGS) entry which is preliminary data.</text>
</comment>
<proteinExistence type="predicted"/>
<dbReference type="GO" id="GO:0003676">
    <property type="term" value="F:nucleic acid binding"/>
    <property type="evidence" value="ECO:0007669"/>
    <property type="project" value="InterPro"/>
</dbReference>
<evidence type="ECO:0000313" key="3">
    <source>
        <dbReference type="Proteomes" id="UP000178835"/>
    </source>
</evidence>
<dbReference type="AlphaFoldDB" id="A0A1G2HG20"/>
<dbReference type="SUPFAM" id="SSF53098">
    <property type="entry name" value="Ribonuclease H-like"/>
    <property type="match status" value="1"/>
</dbReference>